<dbReference type="InterPro" id="IPR009057">
    <property type="entry name" value="Homeodomain-like_sf"/>
</dbReference>
<proteinExistence type="predicted"/>
<feature type="DNA-binding region" description="H-T-H motif" evidence="4">
    <location>
        <begin position="25"/>
        <end position="44"/>
    </location>
</feature>
<name>M4VFN3_9BACT</name>
<feature type="domain" description="HTH tetR-type" evidence="5">
    <location>
        <begin position="2"/>
        <end position="62"/>
    </location>
</feature>
<dbReference type="PATRIC" id="fig|349215.9.peg.28"/>
<dbReference type="STRING" id="349215.A11S_28"/>
<dbReference type="EMBL" id="CP003538">
    <property type="protein sequence ID" value="AGH96866.1"/>
    <property type="molecule type" value="Genomic_DNA"/>
</dbReference>
<dbReference type="AlphaFoldDB" id="M4VFN3"/>
<dbReference type="HOGENOM" id="CLU_069356_28_4_5"/>
<evidence type="ECO:0000256" key="2">
    <source>
        <dbReference type="ARBA" id="ARBA00023125"/>
    </source>
</evidence>
<dbReference type="PROSITE" id="PS50977">
    <property type="entry name" value="HTH_TETR_2"/>
    <property type="match status" value="1"/>
</dbReference>
<dbReference type="PANTHER" id="PTHR47506">
    <property type="entry name" value="TRANSCRIPTIONAL REGULATORY PROTEIN"/>
    <property type="match status" value="1"/>
</dbReference>
<evidence type="ECO:0000313" key="6">
    <source>
        <dbReference type="EMBL" id="AGH96866.1"/>
    </source>
</evidence>
<dbReference type="InterPro" id="IPR054156">
    <property type="entry name" value="YxaF_TetR_C"/>
</dbReference>
<evidence type="ECO:0000259" key="5">
    <source>
        <dbReference type="PROSITE" id="PS50977"/>
    </source>
</evidence>
<dbReference type="SUPFAM" id="SSF46689">
    <property type="entry name" value="Homeodomain-like"/>
    <property type="match status" value="1"/>
</dbReference>
<dbReference type="GO" id="GO:0003677">
    <property type="term" value="F:DNA binding"/>
    <property type="evidence" value="ECO:0007669"/>
    <property type="project" value="UniProtKB-UniRule"/>
</dbReference>
<evidence type="ECO:0000256" key="3">
    <source>
        <dbReference type="ARBA" id="ARBA00023163"/>
    </source>
</evidence>
<dbReference type="InterPro" id="IPR036271">
    <property type="entry name" value="Tet_transcr_reg_TetR-rel_C_sf"/>
</dbReference>
<accession>M4VFN3</accession>
<dbReference type="Proteomes" id="UP000011932">
    <property type="component" value="Chromosome"/>
</dbReference>
<organism evidence="6 7">
    <name type="scientific">Micavibrio aeruginosavorus EPB</name>
    <dbReference type="NCBI Taxonomy" id="349215"/>
    <lineage>
        <taxon>Bacteria</taxon>
        <taxon>Pseudomonadati</taxon>
        <taxon>Bdellovibrionota</taxon>
        <taxon>Bdellovibrionia</taxon>
        <taxon>Bdellovibrionales</taxon>
        <taxon>Pseudobdellovibrionaceae</taxon>
        <taxon>Micavibrio</taxon>
    </lineage>
</organism>
<keyword evidence="2 4" id="KW-0238">DNA-binding</keyword>
<dbReference type="PANTHER" id="PTHR47506:SF1">
    <property type="entry name" value="HTH-TYPE TRANSCRIPTIONAL REGULATOR YJDC"/>
    <property type="match status" value="1"/>
</dbReference>
<sequence length="186" mass="20324">MSDMREQVLQVAGDLTQARGFNGFSYIDLSNAVGIKTSSIHYYFKKKDDLAVALIDRQRKIVGEKLAAIDTAQMSPQASLQALGDLFKSFITGRQDNFCLCGMLAAEFAAMNEPARAALKAYFDDVRGWLAGQFVRLDPSIPSDQAQAKALCFIGALEGVLLIARLEKNPALIDQAIAPFFKISGR</sequence>
<evidence type="ECO:0000256" key="4">
    <source>
        <dbReference type="PROSITE-ProRule" id="PRU00335"/>
    </source>
</evidence>
<dbReference type="Gene3D" id="1.10.357.10">
    <property type="entry name" value="Tetracycline Repressor, domain 2"/>
    <property type="match status" value="1"/>
</dbReference>
<dbReference type="Pfam" id="PF21993">
    <property type="entry name" value="TetR_C_13_2"/>
    <property type="match status" value="1"/>
</dbReference>
<keyword evidence="3" id="KW-0804">Transcription</keyword>
<gene>
    <name evidence="6" type="ORF">A11S_28</name>
</gene>
<reference evidence="6 7" key="1">
    <citation type="journal article" date="2013" name="ISME J.">
        <title>By their genes ye shall know them: genomic signatures of predatory bacteria.</title>
        <authorList>
            <person name="Pasternak Z."/>
            <person name="Pietrokovski S."/>
            <person name="Rotem O."/>
            <person name="Gophna U."/>
            <person name="Lurie-Weinberger M.N."/>
            <person name="Jurkevitch E."/>
        </authorList>
    </citation>
    <scope>NUCLEOTIDE SEQUENCE [LARGE SCALE GENOMIC DNA]</scope>
    <source>
        <strain evidence="6">EPB</strain>
    </source>
</reference>
<dbReference type="SUPFAM" id="SSF48498">
    <property type="entry name" value="Tetracyclin repressor-like, C-terminal domain"/>
    <property type="match status" value="1"/>
</dbReference>
<keyword evidence="1" id="KW-0805">Transcription regulation</keyword>
<dbReference type="InterPro" id="IPR001647">
    <property type="entry name" value="HTH_TetR"/>
</dbReference>
<dbReference type="OrthoDB" id="9809772at2"/>
<evidence type="ECO:0000313" key="7">
    <source>
        <dbReference type="Proteomes" id="UP000011932"/>
    </source>
</evidence>
<protein>
    <submittedName>
        <fullName evidence="6">Transcriptional regulator, TetR family</fullName>
    </submittedName>
</protein>
<evidence type="ECO:0000256" key="1">
    <source>
        <dbReference type="ARBA" id="ARBA00023015"/>
    </source>
</evidence>
<dbReference type="Pfam" id="PF00440">
    <property type="entry name" value="TetR_N"/>
    <property type="match status" value="1"/>
</dbReference>
<dbReference type="KEGG" id="man:A11S_28"/>